<dbReference type="PANTHER" id="PTHR15654:SF1">
    <property type="entry name" value="COILED-COIL DOMAIN-CONTAINING PROTEIN 96"/>
    <property type="match status" value="1"/>
</dbReference>
<dbReference type="GO" id="GO:0036064">
    <property type="term" value="C:ciliary basal body"/>
    <property type="evidence" value="ECO:0007669"/>
    <property type="project" value="TreeGrafter"/>
</dbReference>
<evidence type="ECO:0000256" key="4">
    <source>
        <dbReference type="SAM" id="Coils"/>
    </source>
</evidence>
<evidence type="ECO:0000313" key="9">
    <source>
        <dbReference type="Proteomes" id="UP000187209"/>
    </source>
</evidence>
<feature type="coiled-coil region" evidence="4">
    <location>
        <begin position="311"/>
        <end position="338"/>
    </location>
</feature>
<gene>
    <name evidence="8" type="ORF">SteCoe_24915</name>
</gene>
<feature type="compositionally biased region" description="Basic and acidic residues" evidence="5">
    <location>
        <begin position="1"/>
        <end position="13"/>
    </location>
</feature>
<feature type="region of interest" description="Disordered" evidence="5">
    <location>
        <begin position="353"/>
        <end position="409"/>
    </location>
</feature>
<organism evidence="8 9">
    <name type="scientific">Stentor coeruleus</name>
    <dbReference type="NCBI Taxonomy" id="5963"/>
    <lineage>
        <taxon>Eukaryota</taxon>
        <taxon>Sar</taxon>
        <taxon>Alveolata</taxon>
        <taxon>Ciliophora</taxon>
        <taxon>Postciliodesmatophora</taxon>
        <taxon>Heterotrichea</taxon>
        <taxon>Heterotrichida</taxon>
        <taxon>Stentoridae</taxon>
        <taxon>Stentor</taxon>
    </lineage>
</organism>
<evidence type="ECO:0000259" key="7">
    <source>
        <dbReference type="Pfam" id="PF23449"/>
    </source>
</evidence>
<dbReference type="AlphaFoldDB" id="A0A1R2BGF2"/>
<accession>A0A1R2BGF2</accession>
<evidence type="ECO:0000256" key="1">
    <source>
        <dbReference type="ARBA" id="ARBA00004138"/>
    </source>
</evidence>
<feature type="coiled-coil region" evidence="4">
    <location>
        <begin position="541"/>
        <end position="728"/>
    </location>
</feature>
<keyword evidence="3" id="KW-0966">Cell projection</keyword>
<dbReference type="EMBL" id="MPUH01000665">
    <property type="protein sequence ID" value="OMJ75853.1"/>
    <property type="molecule type" value="Genomic_DNA"/>
</dbReference>
<feature type="domain" description="CCDC113/CCDC96 coiled-coil" evidence="6">
    <location>
        <begin position="549"/>
        <end position="722"/>
    </location>
</feature>
<keyword evidence="9" id="KW-1185">Reference proteome</keyword>
<protein>
    <submittedName>
        <fullName evidence="8">Uncharacterized protein</fullName>
    </submittedName>
</protein>
<evidence type="ECO:0000313" key="8">
    <source>
        <dbReference type="EMBL" id="OMJ75853.1"/>
    </source>
</evidence>
<dbReference type="OrthoDB" id="10254794at2759"/>
<sequence>MSSHESDEEHDGPQEDEGSQEDSEFFDESDVNFDEIPAYKNLPPQDPWRKVKRELMKNLNQFRAEEVPNSMPLYQEWLGSEPLQEYVKAVLDDDEDPEQLSSIMLSSKAVGKFQCGTAVTGLEDDSGDINHLIDPFLDAQGLIFESHRKLIIGDFNHVAIGLGVQGKRLALVLGVAPKALNVSKIEKAPEGILIEGKMLKTDVGVYAVRIVEITSMKEKAIVGPYSISYDPSTSIFTAIINYPDGIEYGPENRGKNYLEIYVRNNPETIPYGEDPEEKVNTKHINLVERMRIELYPDPRQKFEEAKHEERKHLLLQREQEFEEEKKKKEEQAAADRLKTRELQRKELLEQEKVKPIEEIPGSSSSAQRSKDIKSASSHPITPDAEKSMISEDLKSEDKSHESFENESIGQVASAEQIKEELLGAIKEAQEDQAELRVKNSELERRVIAIRTKMGTIPEKSAEDNMGIHKYLNTLANVNQVHFKMQELQETYNNWAKVYEENIVEKQQRCKEIQDYFREFKREVAKGAEYARTGKPIPKITIEEWEAEEEERDKTLQEVRIQNITLKNKLKKLEEQSKDKEKLAEGLHLIDYEQLKIENQTLNEKIEERNEELHKLRKKIETTVQILTHTKEKLKFILKEKKIKQDERDELVQKLDEQRKELHSCKEKQEAGRAEYIKNKQETGIINSKELDHDLTVKKKRVEELKDELKRLEEKYTNMQSTIARAKILSSKN</sequence>
<feature type="compositionally biased region" description="Acidic residues" evidence="5">
    <location>
        <begin position="14"/>
        <end position="33"/>
    </location>
</feature>
<feature type="coiled-coil region" evidence="4">
    <location>
        <begin position="411"/>
        <end position="445"/>
    </location>
</feature>
<dbReference type="InterPro" id="IPR056295">
    <property type="entry name" value="CBM-like_CFAP184"/>
</dbReference>
<comment type="subcellular location">
    <subcellularLocation>
        <location evidence="1">Cell projection</location>
        <location evidence="1">Cilium</location>
    </subcellularLocation>
</comment>
<dbReference type="InterPro" id="IPR025254">
    <property type="entry name" value="CCDC113/CCDC96_CC"/>
</dbReference>
<evidence type="ECO:0000256" key="3">
    <source>
        <dbReference type="ARBA" id="ARBA00023273"/>
    </source>
</evidence>
<dbReference type="Pfam" id="PF13870">
    <property type="entry name" value="CCDC113_CCDC96_CC"/>
    <property type="match status" value="1"/>
</dbReference>
<dbReference type="Proteomes" id="UP000187209">
    <property type="component" value="Unassembled WGS sequence"/>
</dbReference>
<dbReference type="GO" id="GO:0005930">
    <property type="term" value="C:axoneme"/>
    <property type="evidence" value="ECO:0007669"/>
    <property type="project" value="TreeGrafter"/>
</dbReference>
<feature type="compositionally biased region" description="Basic and acidic residues" evidence="5">
    <location>
        <begin position="383"/>
        <end position="403"/>
    </location>
</feature>
<dbReference type="Pfam" id="PF23449">
    <property type="entry name" value="CBM-like_CFAP184"/>
    <property type="match status" value="1"/>
</dbReference>
<evidence type="ECO:0000259" key="6">
    <source>
        <dbReference type="Pfam" id="PF13870"/>
    </source>
</evidence>
<name>A0A1R2BGF2_9CILI</name>
<reference evidence="8 9" key="1">
    <citation type="submission" date="2016-11" db="EMBL/GenBank/DDBJ databases">
        <title>The macronuclear genome of Stentor coeruleus: a giant cell with tiny introns.</title>
        <authorList>
            <person name="Slabodnick M."/>
            <person name="Ruby J.G."/>
            <person name="Reiff S.B."/>
            <person name="Swart E.C."/>
            <person name="Gosai S."/>
            <person name="Prabakaran S."/>
            <person name="Witkowska E."/>
            <person name="Larue G.E."/>
            <person name="Fisher S."/>
            <person name="Freeman R.M."/>
            <person name="Gunawardena J."/>
            <person name="Chu W."/>
            <person name="Stover N.A."/>
            <person name="Gregory B.D."/>
            <person name="Nowacki M."/>
            <person name="Derisi J."/>
            <person name="Roy S.W."/>
            <person name="Marshall W.F."/>
            <person name="Sood P."/>
        </authorList>
    </citation>
    <scope>NUCLEOTIDE SEQUENCE [LARGE SCALE GENOMIC DNA]</scope>
    <source>
        <strain evidence="8">WM001</strain>
    </source>
</reference>
<feature type="region of interest" description="Disordered" evidence="5">
    <location>
        <begin position="1"/>
        <end position="45"/>
    </location>
</feature>
<dbReference type="GO" id="GO:0060271">
    <property type="term" value="P:cilium assembly"/>
    <property type="evidence" value="ECO:0007669"/>
    <property type="project" value="TreeGrafter"/>
</dbReference>
<dbReference type="PANTHER" id="PTHR15654">
    <property type="entry name" value="COILED-COIL DOMAIN-CONTAINING PROTEIN 113-RELATED"/>
    <property type="match status" value="1"/>
</dbReference>
<feature type="domain" description="CFAP184 CBM-like" evidence="7">
    <location>
        <begin position="182"/>
        <end position="290"/>
    </location>
</feature>
<keyword evidence="2 4" id="KW-0175">Coiled coil</keyword>
<evidence type="ECO:0000256" key="2">
    <source>
        <dbReference type="ARBA" id="ARBA00023054"/>
    </source>
</evidence>
<comment type="caution">
    <text evidence="8">The sequence shown here is derived from an EMBL/GenBank/DDBJ whole genome shotgun (WGS) entry which is preliminary data.</text>
</comment>
<proteinExistence type="predicted"/>
<dbReference type="InterPro" id="IPR051885">
    <property type="entry name" value="CC_CF"/>
</dbReference>
<evidence type="ECO:0000256" key="5">
    <source>
        <dbReference type="SAM" id="MobiDB-lite"/>
    </source>
</evidence>